<dbReference type="InterPro" id="IPR030664">
    <property type="entry name" value="SdhA/FrdA/AprA"/>
</dbReference>
<dbReference type="InterPro" id="IPR015939">
    <property type="entry name" value="Fum_Rdtase/Succ_DH_flav-like_C"/>
</dbReference>
<evidence type="ECO:0000256" key="1">
    <source>
        <dbReference type="ARBA" id="ARBA00001974"/>
    </source>
</evidence>
<keyword evidence="2" id="KW-0285">Flavoprotein</keyword>
<feature type="domain" description="Fumarate reductase/succinate dehydrogenase flavoprotein-like C-terminal" evidence="5">
    <location>
        <begin position="466"/>
        <end position="552"/>
    </location>
</feature>
<gene>
    <name evidence="6" type="ORF">ABIE08_002260</name>
</gene>
<evidence type="ECO:0000313" key="6">
    <source>
        <dbReference type="EMBL" id="MET4634347.1"/>
    </source>
</evidence>
<dbReference type="Gene3D" id="1.20.58.100">
    <property type="entry name" value="Fumarate reductase/succinate dehydrogenase flavoprotein-like, C-terminal domain"/>
    <property type="match status" value="1"/>
</dbReference>
<name>A0ABV2QZB8_9HYPH</name>
<dbReference type="InterPro" id="IPR036188">
    <property type="entry name" value="FAD/NAD-bd_sf"/>
</dbReference>
<feature type="domain" description="FAD-dependent oxidoreductase 2 FAD-binding" evidence="4">
    <location>
        <begin position="11"/>
        <end position="412"/>
    </location>
</feature>
<dbReference type="PANTHER" id="PTHR11632">
    <property type="entry name" value="SUCCINATE DEHYDROGENASE 2 FLAVOPROTEIN SUBUNIT"/>
    <property type="match status" value="1"/>
</dbReference>
<evidence type="ECO:0000256" key="2">
    <source>
        <dbReference type="ARBA" id="ARBA00022630"/>
    </source>
</evidence>
<dbReference type="SUPFAM" id="SSF51905">
    <property type="entry name" value="FAD/NAD(P)-binding domain"/>
    <property type="match status" value="1"/>
</dbReference>
<dbReference type="PRINTS" id="PR00411">
    <property type="entry name" value="PNDRDTASEI"/>
</dbReference>
<dbReference type="EC" id="1.3.4.1" evidence="6"/>
<organism evidence="6 7">
    <name type="scientific">Kaistia defluvii</name>
    <dbReference type="NCBI Taxonomy" id="410841"/>
    <lineage>
        <taxon>Bacteria</taxon>
        <taxon>Pseudomonadati</taxon>
        <taxon>Pseudomonadota</taxon>
        <taxon>Alphaproteobacteria</taxon>
        <taxon>Hyphomicrobiales</taxon>
        <taxon>Kaistiaceae</taxon>
        <taxon>Kaistia</taxon>
    </lineage>
</organism>
<dbReference type="Pfam" id="PF02910">
    <property type="entry name" value="Succ_DH_flav_C"/>
    <property type="match status" value="1"/>
</dbReference>
<keyword evidence="7" id="KW-1185">Reference proteome</keyword>
<comment type="caution">
    <text evidence="6">The sequence shown here is derived from an EMBL/GenBank/DDBJ whole genome shotgun (WGS) entry which is preliminary data.</text>
</comment>
<dbReference type="GO" id="GO:0016491">
    <property type="term" value="F:oxidoreductase activity"/>
    <property type="evidence" value="ECO:0007669"/>
    <property type="project" value="UniProtKB-KW"/>
</dbReference>
<dbReference type="SUPFAM" id="SSF46977">
    <property type="entry name" value="Succinate dehydrogenase/fumarate reductase flavoprotein C-terminal domain"/>
    <property type="match status" value="1"/>
</dbReference>
<dbReference type="Proteomes" id="UP001549321">
    <property type="component" value="Unassembled WGS sequence"/>
</dbReference>
<dbReference type="PIRSF" id="PIRSF000171">
    <property type="entry name" value="SDHA_APRA_LASPO"/>
    <property type="match status" value="1"/>
</dbReference>
<sequence>MPSELREITTDVLVIGSGGAALRAALEAQEGGAEVTVAIKGEFRRSGATFHSVAEVGAFNVPDGAGDAEDSPEVFLDDILTAGQGMSDPRLSAILAEEAEEALRYLEGYGVPFERVGPEAGEPYLTFKACFSSKPRSHVIKDHFKPIVKALGSEATRRGLSALDRLMIKDLIVRDGECLGAVAVDAEGKLVVIRAKATILTTGGASQLFRTNLYPSDITGDGYAMAHRAGAHLVNMEFMQAGVSIIDPFVNLFGNYLWDARPNLTDRDGKPFITDYLPEGLTLDAVIHEKQRHFPFSSSDISRFIEISIQKAINEGRGTDKGGLRLDFIHDDLDAILGDQSRSVAKMWPLTYNWYKERGTDLRKDKVEITCSAHAINGGLRIDEDAQSNIKGLFAAGEVAAGPHGADRLGGNMSVTCQVFGGRAGRAAAARAREIDHRPLADPLDGHAALLKGANGASKRELPELRARLQNAANRYLLILRDEAGLEAFGAECAEIRESLETEARIDTPAETVQALELENLIAVGELMALAALARPESRGSHYREDFPERDPAFEHNILLDRHAKGGFFRARLGDL</sequence>
<dbReference type="PRINTS" id="PR00368">
    <property type="entry name" value="FADPNR"/>
</dbReference>
<dbReference type="EMBL" id="JBEPSM010000001">
    <property type="protein sequence ID" value="MET4634347.1"/>
    <property type="molecule type" value="Genomic_DNA"/>
</dbReference>
<dbReference type="Gene3D" id="3.50.50.60">
    <property type="entry name" value="FAD/NAD(P)-binding domain"/>
    <property type="match status" value="1"/>
</dbReference>
<evidence type="ECO:0000259" key="4">
    <source>
        <dbReference type="Pfam" id="PF00890"/>
    </source>
</evidence>
<dbReference type="InterPro" id="IPR037099">
    <property type="entry name" value="Fum_R/Succ_DH_flav-like_C_sf"/>
</dbReference>
<dbReference type="Gene3D" id="3.90.700.10">
    <property type="entry name" value="Succinate dehydrogenase/fumarate reductase flavoprotein, catalytic domain"/>
    <property type="match status" value="1"/>
</dbReference>
<dbReference type="InterPro" id="IPR003953">
    <property type="entry name" value="FAD-dep_OxRdtase_2_FAD-bd"/>
</dbReference>
<accession>A0ABV2QZB8</accession>
<dbReference type="RefSeq" id="WP_354551032.1">
    <property type="nucleotide sequence ID" value="NZ_JBEPSM010000001.1"/>
</dbReference>
<dbReference type="InterPro" id="IPR027477">
    <property type="entry name" value="Succ_DH/fumarate_Rdtase_cat_sf"/>
</dbReference>
<evidence type="ECO:0000256" key="3">
    <source>
        <dbReference type="ARBA" id="ARBA00023002"/>
    </source>
</evidence>
<keyword evidence="3 6" id="KW-0560">Oxidoreductase</keyword>
<dbReference type="Pfam" id="PF00890">
    <property type="entry name" value="FAD_binding_2"/>
    <property type="match status" value="1"/>
</dbReference>
<reference evidence="6 7" key="1">
    <citation type="submission" date="2024-06" db="EMBL/GenBank/DDBJ databases">
        <title>Sorghum-associated microbial communities from plants grown in Nebraska, USA.</title>
        <authorList>
            <person name="Schachtman D."/>
        </authorList>
    </citation>
    <scope>NUCLEOTIDE SEQUENCE [LARGE SCALE GENOMIC DNA]</scope>
    <source>
        <strain evidence="6 7">3207</strain>
    </source>
</reference>
<dbReference type="PANTHER" id="PTHR11632:SF51">
    <property type="entry name" value="SUCCINATE DEHYDROGENASE [UBIQUINONE] FLAVOPROTEIN SUBUNIT, MITOCHONDRIAL"/>
    <property type="match status" value="1"/>
</dbReference>
<evidence type="ECO:0000259" key="5">
    <source>
        <dbReference type="Pfam" id="PF02910"/>
    </source>
</evidence>
<protein>
    <submittedName>
        <fullName evidence="6">Fumarate reductase (CoM/CoB) subunit A</fullName>
        <ecNumber evidence="6">1.3.4.1</ecNumber>
    </submittedName>
</protein>
<evidence type="ECO:0000313" key="7">
    <source>
        <dbReference type="Proteomes" id="UP001549321"/>
    </source>
</evidence>
<proteinExistence type="predicted"/>
<comment type="cofactor">
    <cofactor evidence="1">
        <name>FAD</name>
        <dbReference type="ChEBI" id="CHEBI:57692"/>
    </cofactor>
</comment>